<keyword evidence="3" id="KW-0645">Protease</keyword>
<comment type="similarity">
    <text evidence="3">Belongs to the peptidase M28 family.</text>
</comment>
<dbReference type="GO" id="GO:0016603">
    <property type="term" value="F:glutaminyl-peptide cyclotransferase activity"/>
    <property type="evidence" value="ECO:0007669"/>
    <property type="project" value="InterPro"/>
</dbReference>
<dbReference type="OrthoDB" id="3907302at2759"/>
<evidence type="ECO:0000256" key="3">
    <source>
        <dbReference type="RuleBase" id="RU361240"/>
    </source>
</evidence>
<dbReference type="GO" id="GO:0008233">
    <property type="term" value="F:peptidase activity"/>
    <property type="evidence" value="ECO:0007669"/>
    <property type="project" value="UniProtKB-KW"/>
</dbReference>
<keyword evidence="3" id="KW-0862">Zinc</keyword>
<feature type="signal peptide" evidence="3">
    <location>
        <begin position="1"/>
        <end position="24"/>
    </location>
</feature>
<dbReference type="PANTHER" id="PTHR12283">
    <property type="entry name" value="GLUTAMINYL-PEPTIDE CYCLOTRANSFERASE"/>
    <property type="match status" value="1"/>
</dbReference>
<dbReference type="Pfam" id="PF04389">
    <property type="entry name" value="Peptidase_M28"/>
    <property type="match status" value="1"/>
</dbReference>
<evidence type="ECO:0000256" key="1">
    <source>
        <dbReference type="ARBA" id="ARBA00022679"/>
    </source>
</evidence>
<evidence type="ECO:0000256" key="2">
    <source>
        <dbReference type="ARBA" id="ARBA00023315"/>
    </source>
</evidence>
<keyword evidence="7" id="KW-1185">Reference proteome</keyword>
<organism evidence="6 7">
    <name type="scientific">Coprinopsis marcescibilis</name>
    <name type="common">Agaric fungus</name>
    <name type="synonym">Psathyrella marcescibilis</name>
    <dbReference type="NCBI Taxonomy" id="230819"/>
    <lineage>
        <taxon>Eukaryota</taxon>
        <taxon>Fungi</taxon>
        <taxon>Dikarya</taxon>
        <taxon>Basidiomycota</taxon>
        <taxon>Agaricomycotina</taxon>
        <taxon>Agaricomycetes</taxon>
        <taxon>Agaricomycetidae</taxon>
        <taxon>Agaricales</taxon>
        <taxon>Agaricineae</taxon>
        <taxon>Psathyrellaceae</taxon>
        <taxon>Coprinopsis</taxon>
    </lineage>
</organism>
<dbReference type="InterPro" id="IPR040234">
    <property type="entry name" value="QC/QCL"/>
</dbReference>
<evidence type="ECO:0000313" key="7">
    <source>
        <dbReference type="Proteomes" id="UP000307440"/>
    </source>
</evidence>
<dbReference type="GO" id="GO:0008270">
    <property type="term" value="F:zinc ion binding"/>
    <property type="evidence" value="ECO:0007669"/>
    <property type="project" value="TreeGrafter"/>
</dbReference>
<evidence type="ECO:0000256" key="4">
    <source>
        <dbReference type="SAM" id="MobiDB-lite"/>
    </source>
</evidence>
<accession>A0A5C3LC67</accession>
<keyword evidence="3" id="KW-0378">Hydrolase</keyword>
<evidence type="ECO:0000313" key="6">
    <source>
        <dbReference type="EMBL" id="TFK30202.1"/>
    </source>
</evidence>
<dbReference type="EC" id="3.4.-.-" evidence="3"/>
<dbReference type="Proteomes" id="UP000307440">
    <property type="component" value="Unassembled WGS sequence"/>
</dbReference>
<dbReference type="EMBL" id="ML210147">
    <property type="protein sequence ID" value="TFK30202.1"/>
    <property type="molecule type" value="Genomic_DNA"/>
</dbReference>
<gene>
    <name evidence="6" type="ORF">FA15DRAFT_202950</name>
</gene>
<dbReference type="SUPFAM" id="SSF53187">
    <property type="entry name" value="Zn-dependent exopeptidases"/>
    <property type="match status" value="1"/>
</dbReference>
<feature type="chain" id="PRO_5023156554" description="Peptide hydrolase" evidence="3">
    <location>
        <begin position="25"/>
        <end position="426"/>
    </location>
</feature>
<dbReference type="InterPro" id="IPR007484">
    <property type="entry name" value="Peptidase_M28"/>
</dbReference>
<keyword evidence="1 6" id="KW-0808">Transferase</keyword>
<feature type="region of interest" description="Disordered" evidence="4">
    <location>
        <begin position="397"/>
        <end position="426"/>
    </location>
</feature>
<keyword evidence="3" id="KW-0479">Metal-binding</keyword>
<evidence type="ECO:0000259" key="5">
    <source>
        <dbReference type="Pfam" id="PF04389"/>
    </source>
</evidence>
<dbReference type="AlphaFoldDB" id="A0A5C3LC67"/>
<feature type="domain" description="Peptidase M28" evidence="5">
    <location>
        <begin position="113"/>
        <end position="386"/>
    </location>
</feature>
<keyword evidence="3" id="KW-0732">Signal</keyword>
<protein>
    <recommendedName>
        <fullName evidence="3">Peptide hydrolase</fullName>
        <ecNumber evidence="3">3.4.-.-</ecNumber>
    </recommendedName>
</protein>
<dbReference type="Gene3D" id="3.40.630.10">
    <property type="entry name" value="Zn peptidases"/>
    <property type="match status" value="1"/>
</dbReference>
<sequence>MLSSSLRMWLSWCSILWLAQSSFQASVLGERSLTALSNDAMAKLLTTPDPVKNIDPRNPSSHLSKILIPRAPDTQNNTFVRNYLISTLKGLNWHVETDEFEADTPVGRKKFANVIATKDPDAPRRLILSAHFDSKYFPSYPMNQVRLLHAVIQYSLTCLQFVGATDSAAPCAMMLDAAEALNPLLEARMKRIKNGSQLDDEDEDVGDLTLQLVFFDGEEAFKDWTDTDSIYGARHLAEKWDTTYISPHTKRRLMNDVTTELAAIEHLILLDLLGAKQPLIRSSFIDTAWMFDHMVAVEERLGTNGAFAYDEEQSMAPGKWTSYFVKRNKDIFHMGGIGDDHLPFLNRGVSILHIIANPFPRVWHSSKDDATALDIPTMRRWNLILRVFLAEYFELEPKGSKSRSLNDPEEEEADRYVARSVSELSL</sequence>
<dbReference type="CDD" id="cd03880">
    <property type="entry name" value="M28_QC_like"/>
    <property type="match status" value="1"/>
</dbReference>
<dbReference type="GO" id="GO:0006508">
    <property type="term" value="P:proteolysis"/>
    <property type="evidence" value="ECO:0007669"/>
    <property type="project" value="UniProtKB-KW"/>
</dbReference>
<dbReference type="STRING" id="230819.A0A5C3LC67"/>
<dbReference type="PANTHER" id="PTHR12283:SF6">
    <property type="entry name" value="GLUTAMINYL-PEPTIDE CYCLOTRANSFERASE-RELATED"/>
    <property type="match status" value="1"/>
</dbReference>
<dbReference type="InterPro" id="IPR037457">
    <property type="entry name" value="M28_QC"/>
</dbReference>
<name>A0A5C3LC67_COPMA</name>
<proteinExistence type="inferred from homology"/>
<reference evidence="6 7" key="1">
    <citation type="journal article" date="2019" name="Nat. Ecol. Evol.">
        <title>Megaphylogeny resolves global patterns of mushroom evolution.</title>
        <authorList>
            <person name="Varga T."/>
            <person name="Krizsan K."/>
            <person name="Foldi C."/>
            <person name="Dima B."/>
            <person name="Sanchez-Garcia M."/>
            <person name="Sanchez-Ramirez S."/>
            <person name="Szollosi G.J."/>
            <person name="Szarkandi J.G."/>
            <person name="Papp V."/>
            <person name="Albert L."/>
            <person name="Andreopoulos W."/>
            <person name="Angelini C."/>
            <person name="Antonin V."/>
            <person name="Barry K.W."/>
            <person name="Bougher N.L."/>
            <person name="Buchanan P."/>
            <person name="Buyck B."/>
            <person name="Bense V."/>
            <person name="Catcheside P."/>
            <person name="Chovatia M."/>
            <person name="Cooper J."/>
            <person name="Damon W."/>
            <person name="Desjardin D."/>
            <person name="Finy P."/>
            <person name="Geml J."/>
            <person name="Haridas S."/>
            <person name="Hughes K."/>
            <person name="Justo A."/>
            <person name="Karasinski D."/>
            <person name="Kautmanova I."/>
            <person name="Kiss B."/>
            <person name="Kocsube S."/>
            <person name="Kotiranta H."/>
            <person name="LaButti K.M."/>
            <person name="Lechner B.E."/>
            <person name="Liimatainen K."/>
            <person name="Lipzen A."/>
            <person name="Lukacs Z."/>
            <person name="Mihaltcheva S."/>
            <person name="Morgado L.N."/>
            <person name="Niskanen T."/>
            <person name="Noordeloos M.E."/>
            <person name="Ohm R.A."/>
            <person name="Ortiz-Santana B."/>
            <person name="Ovrebo C."/>
            <person name="Racz N."/>
            <person name="Riley R."/>
            <person name="Savchenko A."/>
            <person name="Shiryaev A."/>
            <person name="Soop K."/>
            <person name="Spirin V."/>
            <person name="Szebenyi C."/>
            <person name="Tomsovsky M."/>
            <person name="Tulloss R.E."/>
            <person name="Uehling J."/>
            <person name="Grigoriev I.V."/>
            <person name="Vagvolgyi C."/>
            <person name="Papp T."/>
            <person name="Martin F.M."/>
            <person name="Miettinen O."/>
            <person name="Hibbett D.S."/>
            <person name="Nagy L.G."/>
        </authorList>
    </citation>
    <scope>NUCLEOTIDE SEQUENCE [LARGE SCALE GENOMIC DNA]</scope>
    <source>
        <strain evidence="6 7">CBS 121175</strain>
    </source>
</reference>
<keyword evidence="2" id="KW-0012">Acyltransferase</keyword>